<name>A0ACA9LVT3_9GLOM</name>
<comment type="caution">
    <text evidence="1">The sequence shown here is derived from an EMBL/GenBank/DDBJ whole genome shotgun (WGS) entry which is preliminary data.</text>
</comment>
<accession>A0ACA9LVT3</accession>
<keyword evidence="2" id="KW-1185">Reference proteome</keyword>
<proteinExistence type="predicted"/>
<dbReference type="Proteomes" id="UP000789702">
    <property type="component" value="Unassembled WGS sequence"/>
</dbReference>
<evidence type="ECO:0000313" key="2">
    <source>
        <dbReference type="Proteomes" id="UP000789702"/>
    </source>
</evidence>
<sequence length="278" mass="32599">MEHATYAQQYRDIYKFKKIKGNIGELQVLDTLNRLGSKFFSRFSIKYYGDDGIDIQGFFNSTYYIIQVKFQANKQGIGEITKFKEKIQVFKNTIGIIFCPSGLRPSKLVEELLKKPLQQKLKLHLIRYSYEFPFDLENDISDIGYVGFHYIGTFELRETNHHIIVCNKLGASRSILEAKLEEFKKAKNCYLPEYYFVVFIIDCWDYDVLLKLIQDSNIIVSSLNNLEELKKQLKKCIYHTNPGESFDEISSDTSYKEVIMYHRSTQTENPTKESMQID</sequence>
<reference evidence="1" key="1">
    <citation type="submission" date="2021-06" db="EMBL/GenBank/DDBJ databases">
        <authorList>
            <person name="Kallberg Y."/>
            <person name="Tangrot J."/>
            <person name="Rosling A."/>
        </authorList>
    </citation>
    <scope>NUCLEOTIDE SEQUENCE</scope>
    <source>
        <strain evidence="1">IL203A</strain>
    </source>
</reference>
<feature type="non-terminal residue" evidence="1">
    <location>
        <position position="278"/>
    </location>
</feature>
<protein>
    <submittedName>
        <fullName evidence="1">1619_t:CDS:1</fullName>
    </submittedName>
</protein>
<evidence type="ECO:0000313" key="1">
    <source>
        <dbReference type="EMBL" id="CAG8554237.1"/>
    </source>
</evidence>
<gene>
    <name evidence="1" type="ORF">DHETER_LOCUS5360</name>
</gene>
<dbReference type="EMBL" id="CAJVPU010005912">
    <property type="protein sequence ID" value="CAG8554237.1"/>
    <property type="molecule type" value="Genomic_DNA"/>
</dbReference>
<organism evidence="1 2">
    <name type="scientific">Dentiscutata heterogama</name>
    <dbReference type="NCBI Taxonomy" id="1316150"/>
    <lineage>
        <taxon>Eukaryota</taxon>
        <taxon>Fungi</taxon>
        <taxon>Fungi incertae sedis</taxon>
        <taxon>Mucoromycota</taxon>
        <taxon>Glomeromycotina</taxon>
        <taxon>Glomeromycetes</taxon>
        <taxon>Diversisporales</taxon>
        <taxon>Gigasporaceae</taxon>
        <taxon>Dentiscutata</taxon>
    </lineage>
</organism>